<dbReference type="SUPFAM" id="SSF48403">
    <property type="entry name" value="Ankyrin repeat"/>
    <property type="match status" value="1"/>
</dbReference>
<proteinExistence type="predicted"/>
<dbReference type="Gene3D" id="1.25.40.20">
    <property type="entry name" value="Ankyrin repeat-containing domain"/>
    <property type="match status" value="1"/>
</dbReference>
<dbReference type="CDD" id="cd09487">
    <property type="entry name" value="SAM_superfamily"/>
    <property type="match status" value="1"/>
</dbReference>
<dbReference type="AlphaFoldDB" id="A0AAU9J1S8"/>
<dbReference type="SUPFAM" id="SSF47769">
    <property type="entry name" value="SAM/Pointed domain"/>
    <property type="match status" value="2"/>
</dbReference>
<dbReference type="PANTHER" id="PTHR24174">
    <property type="entry name" value="ANKYRIN REPEAT AND STERILE ALPHA MOTIF DOMAIN-CONTAINING PROTEIN 1"/>
    <property type="match status" value="1"/>
</dbReference>
<gene>
    <name evidence="5" type="ORF">BSTOLATCC_MIC25144</name>
</gene>
<dbReference type="InterPro" id="IPR033635">
    <property type="entry name" value="ANKS1/Caskin"/>
</dbReference>
<feature type="domain" description="SAM" evidence="4">
    <location>
        <begin position="238"/>
        <end position="311"/>
    </location>
</feature>
<dbReference type="PROSITE" id="PS50088">
    <property type="entry name" value="ANK_REPEAT"/>
    <property type="match status" value="3"/>
</dbReference>
<evidence type="ECO:0000313" key="6">
    <source>
        <dbReference type="Proteomes" id="UP001162131"/>
    </source>
</evidence>
<dbReference type="PRINTS" id="PR01415">
    <property type="entry name" value="ANKYRIN"/>
</dbReference>
<evidence type="ECO:0000256" key="2">
    <source>
        <dbReference type="ARBA" id="ARBA00023043"/>
    </source>
</evidence>
<feature type="repeat" description="ANK" evidence="3">
    <location>
        <begin position="80"/>
        <end position="112"/>
    </location>
</feature>
<reference evidence="5" key="1">
    <citation type="submission" date="2021-09" db="EMBL/GenBank/DDBJ databases">
        <authorList>
            <consortium name="AG Swart"/>
            <person name="Singh M."/>
            <person name="Singh A."/>
            <person name="Seah K."/>
            <person name="Emmerich C."/>
        </authorList>
    </citation>
    <scope>NUCLEOTIDE SEQUENCE</scope>
    <source>
        <strain evidence="5">ATCC30299</strain>
    </source>
</reference>
<dbReference type="SMART" id="SM00248">
    <property type="entry name" value="ANK"/>
    <property type="match status" value="4"/>
</dbReference>
<accession>A0AAU9J1S8</accession>
<dbReference type="Pfam" id="PF07647">
    <property type="entry name" value="SAM_2"/>
    <property type="match status" value="1"/>
</dbReference>
<protein>
    <recommendedName>
        <fullName evidence="4">SAM domain-containing protein</fullName>
    </recommendedName>
</protein>
<dbReference type="Gene3D" id="1.10.150.50">
    <property type="entry name" value="Transcription Factor, Ets-1"/>
    <property type="match status" value="2"/>
</dbReference>
<dbReference type="InterPro" id="IPR002110">
    <property type="entry name" value="Ankyrin_rpt"/>
</dbReference>
<feature type="repeat" description="ANK" evidence="3">
    <location>
        <begin position="147"/>
        <end position="179"/>
    </location>
</feature>
<dbReference type="InterPro" id="IPR001660">
    <property type="entry name" value="SAM"/>
</dbReference>
<name>A0AAU9J1S8_9CILI</name>
<evidence type="ECO:0000313" key="5">
    <source>
        <dbReference type="EMBL" id="CAG9319899.1"/>
    </source>
</evidence>
<dbReference type="InterPro" id="IPR036770">
    <property type="entry name" value="Ankyrin_rpt-contain_sf"/>
</dbReference>
<dbReference type="GO" id="GO:0005829">
    <property type="term" value="C:cytosol"/>
    <property type="evidence" value="ECO:0007669"/>
    <property type="project" value="TreeGrafter"/>
</dbReference>
<dbReference type="Proteomes" id="UP001162131">
    <property type="component" value="Unassembled WGS sequence"/>
</dbReference>
<comment type="caution">
    <text evidence="5">The sequence shown here is derived from an EMBL/GenBank/DDBJ whole genome shotgun (WGS) entry which is preliminary data.</text>
</comment>
<dbReference type="InterPro" id="IPR013761">
    <property type="entry name" value="SAM/pointed_sf"/>
</dbReference>
<keyword evidence="2 3" id="KW-0040">ANK repeat</keyword>
<feature type="repeat" description="ANK" evidence="3">
    <location>
        <begin position="113"/>
        <end position="145"/>
    </location>
</feature>
<evidence type="ECO:0000256" key="3">
    <source>
        <dbReference type="PROSITE-ProRule" id="PRU00023"/>
    </source>
</evidence>
<dbReference type="PANTHER" id="PTHR24174:SF1">
    <property type="entry name" value="IP14385P"/>
    <property type="match status" value="1"/>
</dbReference>
<feature type="domain" description="SAM" evidence="4">
    <location>
        <begin position="318"/>
        <end position="392"/>
    </location>
</feature>
<keyword evidence="1" id="KW-0677">Repeat</keyword>
<evidence type="ECO:0000256" key="1">
    <source>
        <dbReference type="ARBA" id="ARBA00022737"/>
    </source>
</evidence>
<organism evidence="5 6">
    <name type="scientific">Blepharisma stoltei</name>
    <dbReference type="NCBI Taxonomy" id="1481888"/>
    <lineage>
        <taxon>Eukaryota</taxon>
        <taxon>Sar</taxon>
        <taxon>Alveolata</taxon>
        <taxon>Ciliophora</taxon>
        <taxon>Postciliodesmatophora</taxon>
        <taxon>Heterotrichea</taxon>
        <taxon>Heterotrichida</taxon>
        <taxon>Blepharismidae</taxon>
        <taxon>Blepharisma</taxon>
    </lineage>
</organism>
<sequence length="413" mass="47201">METDHSRNLPDLSNINQTQLYNSSSPSVLSRIINENPDLFDKSEEKANASMLFHAILEDNKKFVEFLLSKGVNPNITNKIGETPLHHAADNSLLEIASLLIRYGANPNSVTIEGEIPLHNAAFRGDKYMVELLLSNNSEPNKKNNFLGRTPLHYAAEYNSIDCISLLLKYFADKCIRDNDGNLAYDLASEPEAKELLKLQSHHVKINSITETDFSSILKDSPCLFEPKLENELDSEAEGSISANKVYELLSRYDLQMYFEILEISGLHNLDVIFEKMQKSQINEEFLECIGIEKPGHRMRLLMAFEENTNGNIQDKELSQGEYVSMEEWLSRIKLACLIENFERAGYDDYRFLIKQMRSEHPLGHNELENIGIHKYGYRVRILGKLYEEIEQHNESFATECTKIICSSSCSVM</sequence>
<dbReference type="EMBL" id="CAJZBQ010000024">
    <property type="protein sequence ID" value="CAG9319899.1"/>
    <property type="molecule type" value="Genomic_DNA"/>
</dbReference>
<dbReference type="Pfam" id="PF12796">
    <property type="entry name" value="Ank_2"/>
    <property type="match status" value="2"/>
</dbReference>
<evidence type="ECO:0000259" key="4">
    <source>
        <dbReference type="SMART" id="SM00454"/>
    </source>
</evidence>
<dbReference type="SMART" id="SM00454">
    <property type="entry name" value="SAM"/>
    <property type="match status" value="2"/>
</dbReference>
<dbReference type="PROSITE" id="PS50297">
    <property type="entry name" value="ANK_REP_REGION"/>
    <property type="match status" value="3"/>
</dbReference>
<keyword evidence="6" id="KW-1185">Reference proteome</keyword>